<name>A0ABU8YS47_9CYAN</name>
<proteinExistence type="predicted"/>
<comment type="caution">
    <text evidence="4">The sequence shown here is derived from an EMBL/GenBank/DDBJ whole genome shotgun (WGS) entry which is preliminary data.</text>
</comment>
<dbReference type="InterPro" id="IPR027417">
    <property type="entry name" value="P-loop_NTPase"/>
</dbReference>
<evidence type="ECO:0000313" key="4">
    <source>
        <dbReference type="EMBL" id="MEK0187160.1"/>
    </source>
</evidence>
<evidence type="ECO:0000259" key="3">
    <source>
        <dbReference type="Pfam" id="PF26355"/>
    </source>
</evidence>
<dbReference type="RefSeq" id="WP_340541741.1">
    <property type="nucleotide sequence ID" value="NZ_JBBLXS010000312.1"/>
</dbReference>
<feature type="domain" description="vWA-MoxR associated protein N-terminal HTH" evidence="3">
    <location>
        <begin position="1"/>
        <end position="84"/>
    </location>
</feature>
<dbReference type="InterPro" id="IPR002182">
    <property type="entry name" value="NB-ARC"/>
</dbReference>
<evidence type="ECO:0000256" key="1">
    <source>
        <dbReference type="SAM" id="MobiDB-lite"/>
    </source>
</evidence>
<dbReference type="Proteomes" id="UP001384579">
    <property type="component" value="Unassembled WGS sequence"/>
</dbReference>
<keyword evidence="5" id="KW-1185">Reference proteome</keyword>
<keyword evidence="4" id="KW-0067">ATP-binding</keyword>
<dbReference type="Pfam" id="PF00931">
    <property type="entry name" value="NB-ARC"/>
    <property type="match status" value="1"/>
</dbReference>
<keyword evidence="4" id="KW-0547">Nucleotide-binding</keyword>
<dbReference type="Gene3D" id="3.40.50.300">
    <property type="entry name" value="P-loop containing nucleotide triphosphate hydrolases"/>
    <property type="match status" value="1"/>
</dbReference>
<sequence>MHVQEVLKFADSIVFANTGKHLDHLQEGILRGTWQRQKYPEIAKTCYRSEAHVKKVAAKLWKLLSETLGEDINQSNFRYTVERLQLSIVESNFGNYYAQIDNLSVCENKSHPSKIPNTEKPNQSIYNKIKPKQRLDLGDAPEPNLFYNRTSELTTLENWILGRTRLITIYGLSGIGKTALTLQLIPQIQHEFDYIIWRSLRNAPPLASLQTDIIKFLSQQQETNPPNPPLSRGGEEIQPLSPRGGEEIQPLSPRGGEEIQPLSPPLSKGGLGGVINYLRSHRCLIILDDIQTIFSSGQLAGNYQPGYENYGTFFKQLTESSHNSCLILNSWEKPREIAALEGENRPCKSLQLNGLGTEAQEIFREKGLAEPEKWSELIDLYRGNPLWLNIIATMIQDLFGGSVSEFLSYDTLFLGDLELLLEQQCDDRLTASEQQVIAWLASTPAPADISKIPENLQLSPPELLKVMQSLGRRSLVETVKQNGRSHFTIWPVIREYIINKTSIKKRSTYPD</sequence>
<dbReference type="Pfam" id="PF26355">
    <property type="entry name" value="HTH_VMAP-M9"/>
    <property type="match status" value="1"/>
</dbReference>
<accession>A0ABU8YS47</accession>
<dbReference type="GO" id="GO:0005524">
    <property type="term" value="F:ATP binding"/>
    <property type="evidence" value="ECO:0007669"/>
    <property type="project" value="UniProtKB-KW"/>
</dbReference>
<protein>
    <submittedName>
        <fullName evidence="4">ATP-binding protein</fullName>
    </submittedName>
</protein>
<feature type="domain" description="NB-ARC" evidence="2">
    <location>
        <begin position="162"/>
        <end position="222"/>
    </location>
</feature>
<feature type="region of interest" description="Disordered" evidence="1">
    <location>
        <begin position="220"/>
        <end position="259"/>
    </location>
</feature>
<dbReference type="SUPFAM" id="SSF52540">
    <property type="entry name" value="P-loop containing nucleoside triphosphate hydrolases"/>
    <property type="match status" value="1"/>
</dbReference>
<organism evidence="4 5">
    <name type="scientific">Microcoleus anatoxicus PTRS2</name>
    <dbReference type="NCBI Taxonomy" id="2705321"/>
    <lineage>
        <taxon>Bacteria</taxon>
        <taxon>Bacillati</taxon>
        <taxon>Cyanobacteriota</taxon>
        <taxon>Cyanophyceae</taxon>
        <taxon>Oscillatoriophycideae</taxon>
        <taxon>Oscillatoriales</taxon>
        <taxon>Microcoleaceae</taxon>
        <taxon>Microcoleus</taxon>
        <taxon>Microcoleus anatoxicus</taxon>
    </lineage>
</organism>
<dbReference type="EMBL" id="JBBLXS010000312">
    <property type="protein sequence ID" value="MEK0187160.1"/>
    <property type="molecule type" value="Genomic_DNA"/>
</dbReference>
<evidence type="ECO:0000259" key="2">
    <source>
        <dbReference type="Pfam" id="PF00931"/>
    </source>
</evidence>
<evidence type="ECO:0000313" key="5">
    <source>
        <dbReference type="Proteomes" id="UP001384579"/>
    </source>
</evidence>
<dbReference type="InterPro" id="IPR058651">
    <property type="entry name" value="HTH_VMAP-M9"/>
</dbReference>
<gene>
    <name evidence="4" type="ORF">WMG39_20240</name>
</gene>
<reference evidence="4 5" key="1">
    <citation type="journal article" date="2020" name="Harmful Algae">
        <title>Molecular and morphological characterization of a novel dihydroanatoxin-a producing Microcoleus species (cyanobacteria) from the Russian River, California, USA.</title>
        <authorList>
            <person name="Conklin K.Y."/>
            <person name="Stancheva R."/>
            <person name="Otten T.G."/>
            <person name="Fadness R."/>
            <person name="Boyer G.L."/>
            <person name="Read B."/>
            <person name="Zhang X."/>
            <person name="Sheath R.G."/>
        </authorList>
    </citation>
    <scope>NUCLEOTIDE SEQUENCE [LARGE SCALE GENOMIC DNA]</scope>
    <source>
        <strain evidence="4 5">PTRS2</strain>
    </source>
</reference>